<dbReference type="EMBL" id="CP034438">
    <property type="protein sequence ID" value="AZN29353.1"/>
    <property type="molecule type" value="Genomic_DNA"/>
</dbReference>
<reference evidence="1 2" key="1">
    <citation type="submission" date="2018-12" db="EMBL/GenBank/DDBJ databases">
        <title>Complete genome sequence of Flaviflexus salsibiostraticola KCTC 33148.</title>
        <authorList>
            <person name="Bae J.-W."/>
        </authorList>
    </citation>
    <scope>NUCLEOTIDE SEQUENCE [LARGE SCALE GENOMIC DNA]</scope>
    <source>
        <strain evidence="1 2">KCTC 33148</strain>
    </source>
</reference>
<dbReference type="InterPro" id="IPR021388">
    <property type="entry name" value="DUF3024"/>
</dbReference>
<gene>
    <name evidence="1" type="ORF">EJO69_02810</name>
</gene>
<proteinExistence type="predicted"/>
<evidence type="ECO:0000313" key="1">
    <source>
        <dbReference type="EMBL" id="AZN29353.1"/>
    </source>
</evidence>
<evidence type="ECO:0000313" key="2">
    <source>
        <dbReference type="Proteomes" id="UP000270021"/>
    </source>
</evidence>
<name>A0A3Q8WSM6_9ACTO</name>
<sequence length="120" mass="14601">MAMPETDLLRIGRWCRERVPEHLWDQVRVEAEIADRHVTIIETRPPWDGQGDWTRFPVARLRYTVKTGQWSIYWRDRHMKFHEYTRKRPTKNVQSLLDYIGSHQDPIFWGVKPPLVCRWC</sequence>
<protein>
    <submittedName>
        <fullName evidence="1">DUF3024 domain-containing protein</fullName>
    </submittedName>
</protein>
<dbReference type="OrthoDB" id="4210561at2"/>
<dbReference type="Proteomes" id="UP000270021">
    <property type="component" value="Chromosome"/>
</dbReference>
<dbReference type="Pfam" id="PF11225">
    <property type="entry name" value="DUF3024"/>
    <property type="match status" value="1"/>
</dbReference>
<dbReference type="RefSeq" id="WP_126038945.1">
    <property type="nucleotide sequence ID" value="NZ_CP034438.1"/>
</dbReference>
<dbReference type="KEGG" id="fsl:EJO69_02810"/>
<accession>A0A3Q8WSM6</accession>
<organism evidence="1 2">
    <name type="scientific">Flaviflexus salsibiostraticola</name>
    <dbReference type="NCBI Taxonomy" id="1282737"/>
    <lineage>
        <taxon>Bacteria</taxon>
        <taxon>Bacillati</taxon>
        <taxon>Actinomycetota</taxon>
        <taxon>Actinomycetes</taxon>
        <taxon>Actinomycetales</taxon>
        <taxon>Actinomycetaceae</taxon>
        <taxon>Flaviflexus</taxon>
    </lineage>
</organism>
<dbReference type="AlphaFoldDB" id="A0A3Q8WSM6"/>
<keyword evidence="2" id="KW-1185">Reference proteome</keyword>